<proteinExistence type="predicted"/>
<dbReference type="Proteomes" id="UP000789524">
    <property type="component" value="Unassembled WGS sequence"/>
</dbReference>
<dbReference type="OrthoDB" id="7483372at2759"/>
<organism evidence="2 3">
    <name type="scientific">Danaus chrysippus</name>
    <name type="common">African queen</name>
    <dbReference type="NCBI Taxonomy" id="151541"/>
    <lineage>
        <taxon>Eukaryota</taxon>
        <taxon>Metazoa</taxon>
        <taxon>Ecdysozoa</taxon>
        <taxon>Arthropoda</taxon>
        <taxon>Hexapoda</taxon>
        <taxon>Insecta</taxon>
        <taxon>Pterygota</taxon>
        <taxon>Neoptera</taxon>
        <taxon>Endopterygota</taxon>
        <taxon>Lepidoptera</taxon>
        <taxon>Glossata</taxon>
        <taxon>Ditrysia</taxon>
        <taxon>Papilionoidea</taxon>
        <taxon>Nymphalidae</taxon>
        <taxon>Danainae</taxon>
        <taxon>Danaini</taxon>
        <taxon>Danaina</taxon>
        <taxon>Danaus</taxon>
        <taxon>Anosia</taxon>
    </lineage>
</organism>
<sequence>MSGGRMWFRLKIKHTYNTTRGLLALSTTDGNSRRGPRRGAYSRERNTRLGTRTDSPSVEAEAQVAGRNEVGWVRSTHANNNKETRYSGPRVAPRASRPPRTALYCRELTMSDFALSNRRMIKRCDSACTDTQARAPHPARSCP</sequence>
<comment type="caution">
    <text evidence="2">The sequence shown here is derived from an EMBL/GenBank/DDBJ whole genome shotgun (WGS) entry which is preliminary data.</text>
</comment>
<dbReference type="EMBL" id="CAKASE010000074">
    <property type="protein sequence ID" value="CAG9576387.1"/>
    <property type="molecule type" value="Genomic_DNA"/>
</dbReference>
<evidence type="ECO:0000313" key="2">
    <source>
        <dbReference type="EMBL" id="CAG9576387.1"/>
    </source>
</evidence>
<feature type="region of interest" description="Disordered" evidence="1">
    <location>
        <begin position="78"/>
        <end position="98"/>
    </location>
</feature>
<feature type="compositionally biased region" description="Low complexity" evidence="1">
    <location>
        <begin position="89"/>
        <end position="98"/>
    </location>
</feature>
<keyword evidence="3" id="KW-1185">Reference proteome</keyword>
<gene>
    <name evidence="2" type="ORF">DCHRY22_LOCUS12034</name>
</gene>
<reference evidence="2" key="1">
    <citation type="submission" date="2021-09" db="EMBL/GenBank/DDBJ databases">
        <authorList>
            <person name="Martin H S."/>
        </authorList>
    </citation>
    <scope>NUCLEOTIDE SEQUENCE</scope>
</reference>
<dbReference type="AlphaFoldDB" id="A0A8J2QY62"/>
<name>A0A8J2QY62_9NEOP</name>
<accession>A0A8J2QY62</accession>
<feature type="region of interest" description="Disordered" evidence="1">
    <location>
        <begin position="25"/>
        <end position="64"/>
    </location>
</feature>
<evidence type="ECO:0000256" key="1">
    <source>
        <dbReference type="SAM" id="MobiDB-lite"/>
    </source>
</evidence>
<protein>
    <submittedName>
        <fullName evidence="2">(African queen) hypothetical protein</fullName>
    </submittedName>
</protein>
<evidence type="ECO:0000313" key="3">
    <source>
        <dbReference type="Proteomes" id="UP000789524"/>
    </source>
</evidence>